<gene>
    <name evidence="2" type="ORF">TCLT_LOCUS2439</name>
</gene>
<dbReference type="Proteomes" id="UP000276776">
    <property type="component" value="Unassembled WGS sequence"/>
</dbReference>
<evidence type="ECO:0000313" key="3">
    <source>
        <dbReference type="Proteomes" id="UP000276776"/>
    </source>
</evidence>
<accession>A0A0N5CQD8</accession>
<dbReference type="OrthoDB" id="5877563at2759"/>
<protein>
    <submittedName>
        <fullName evidence="4">Senescence domain-containing protein</fullName>
    </submittedName>
</protein>
<dbReference type="OMA" id="MSEANYY"/>
<reference evidence="4" key="1">
    <citation type="submission" date="2017-02" db="UniProtKB">
        <authorList>
            <consortium name="WormBaseParasite"/>
        </authorList>
    </citation>
    <scope>IDENTIFICATION</scope>
</reference>
<dbReference type="EMBL" id="UYYF01000501">
    <property type="protein sequence ID" value="VDM98392.1"/>
    <property type="molecule type" value="Genomic_DNA"/>
</dbReference>
<name>A0A0N5CQD8_THECL</name>
<dbReference type="InterPro" id="IPR056676">
    <property type="entry name" value="DUF7774"/>
</dbReference>
<proteinExistence type="predicted"/>
<organism evidence="4">
    <name type="scientific">Thelazia callipaeda</name>
    <name type="common">Oriental eyeworm</name>
    <name type="synonym">Parasitic nematode</name>
    <dbReference type="NCBI Taxonomy" id="103827"/>
    <lineage>
        <taxon>Eukaryota</taxon>
        <taxon>Metazoa</taxon>
        <taxon>Ecdysozoa</taxon>
        <taxon>Nematoda</taxon>
        <taxon>Chromadorea</taxon>
        <taxon>Rhabditida</taxon>
        <taxon>Spirurina</taxon>
        <taxon>Spiruromorpha</taxon>
        <taxon>Thelazioidea</taxon>
        <taxon>Thelaziidae</taxon>
        <taxon>Thelazia</taxon>
    </lineage>
</organism>
<evidence type="ECO:0000259" key="1">
    <source>
        <dbReference type="Pfam" id="PF24983"/>
    </source>
</evidence>
<keyword evidence="3" id="KW-1185">Reference proteome</keyword>
<evidence type="ECO:0000313" key="4">
    <source>
        <dbReference type="WBParaSite" id="TCLT_0000243801-mRNA-1"/>
    </source>
</evidence>
<evidence type="ECO:0000313" key="2">
    <source>
        <dbReference type="EMBL" id="VDM98392.1"/>
    </source>
</evidence>
<sequence>MGKTTEKNYEKKARGSGNEALQVTFLDQLSNQLASIDSLVKSFEITKKDKSLYEKMDNEIVLDTNLLQSLATDLIKGSQSVNKYILGTKANKYILGEDLTKKLIEIEQNDHLNSNDKNFDDEEKSLHVSLVANKIVEALTSAQVLGKVLTTDEASILNDYFSRKLQLNEKVLATLDTALDKILCRAHEFYDDKKELASFLKDRDSAKIKLLDAMIAKKSSFLMDLMSEANYYADKVSKGLIDAYKLATDGILVSVARENLQYMQAAVGHTYRYSKDLACRGAAFTFEAAVRGREIAAIGATVGAQITYNAASSGQQLMQQGTVAANKMATGATELTFGAASNGKKLAQLGMEVGAKMAQNAARFTYDVANKSSQLVEIGKAVRTKMTENVAKITCDMANRSKQYPRMGLAVGTKITQDAAIRGI</sequence>
<dbReference type="AlphaFoldDB" id="A0A0N5CQD8"/>
<dbReference type="WBParaSite" id="TCLT_0000243801-mRNA-1">
    <property type="protein sequence ID" value="TCLT_0000243801-mRNA-1"/>
    <property type="gene ID" value="TCLT_0000243801"/>
</dbReference>
<feature type="domain" description="DUF7774" evidence="1">
    <location>
        <begin position="130"/>
        <end position="214"/>
    </location>
</feature>
<dbReference type="Pfam" id="PF24983">
    <property type="entry name" value="DUF7774"/>
    <property type="match status" value="1"/>
</dbReference>
<reference evidence="2 3" key="2">
    <citation type="submission" date="2018-11" db="EMBL/GenBank/DDBJ databases">
        <authorList>
            <consortium name="Pathogen Informatics"/>
        </authorList>
    </citation>
    <scope>NUCLEOTIDE SEQUENCE [LARGE SCALE GENOMIC DNA]</scope>
</reference>